<feature type="coiled-coil region" evidence="1">
    <location>
        <begin position="4"/>
        <end position="73"/>
    </location>
</feature>
<comment type="caution">
    <text evidence="2">The sequence shown here is derived from an EMBL/GenBank/DDBJ whole genome shotgun (WGS) entry which is preliminary data.</text>
</comment>
<keyword evidence="1" id="KW-0175">Coiled coil</keyword>
<dbReference type="EMBL" id="MJEA01000003">
    <property type="protein sequence ID" value="OQO70747.1"/>
    <property type="molecule type" value="Genomic_DNA"/>
</dbReference>
<dbReference type="Proteomes" id="UP000192477">
    <property type="component" value="Unassembled WGS sequence"/>
</dbReference>
<accession>A0A1V8YDN7</accession>
<reference evidence="2 3" key="1">
    <citation type="journal article" date="2017" name="BMC Microbiol.">
        <title>Comparative genomics of Enterococcus spp. isolated from bovine feces.</title>
        <authorList>
            <person name="Beukers A.G."/>
            <person name="Zaheer R."/>
            <person name="Goji N."/>
            <person name="Amoako K.K."/>
            <person name="Chaves A.V."/>
            <person name="Ward M.P."/>
            <person name="McAllister T.A."/>
        </authorList>
    </citation>
    <scope>NUCLEOTIDE SEQUENCE [LARGE SCALE GENOMIC DNA]</scope>
    <source>
        <strain evidence="2 3">F1129D 143</strain>
    </source>
</reference>
<dbReference type="AlphaFoldDB" id="A0A1V8YDN7"/>
<evidence type="ECO:0000313" key="3">
    <source>
        <dbReference type="Proteomes" id="UP000192477"/>
    </source>
</evidence>
<gene>
    <name evidence="2" type="ORF">BH747_04915</name>
</gene>
<proteinExistence type="predicted"/>
<evidence type="ECO:0000256" key="1">
    <source>
        <dbReference type="SAM" id="Coils"/>
    </source>
</evidence>
<dbReference type="STRING" id="112904.BH747_04915"/>
<sequence>MENNEKLKQLTEQLKKENEQLKNKLEKKESITKDLKSIILKDTAVKEEAAKLIENLEQVVKKQKKQIEELQIADTATPPQKNENITVVSNNKKSFIYRSKQLLKKSPTVVKLYMWLKKSRG</sequence>
<protein>
    <submittedName>
        <fullName evidence="2">Uncharacterized protein</fullName>
    </submittedName>
</protein>
<evidence type="ECO:0000313" key="2">
    <source>
        <dbReference type="EMBL" id="OQO70747.1"/>
    </source>
</evidence>
<name>A0A1V8YDN7_9ENTE</name>
<organism evidence="2 3">
    <name type="scientific">Enterococcus villorum</name>
    <dbReference type="NCBI Taxonomy" id="112904"/>
    <lineage>
        <taxon>Bacteria</taxon>
        <taxon>Bacillati</taxon>
        <taxon>Bacillota</taxon>
        <taxon>Bacilli</taxon>
        <taxon>Lactobacillales</taxon>
        <taxon>Enterococcaceae</taxon>
        <taxon>Enterococcus</taxon>
    </lineage>
</organism>
<dbReference type="RefSeq" id="WP_081183055.1">
    <property type="nucleotide sequence ID" value="NZ_MJEA01000003.1"/>
</dbReference>